<name>A0AAD5V068_9APHY</name>
<proteinExistence type="predicted"/>
<accession>A0AAD5V068</accession>
<evidence type="ECO:0008006" key="3">
    <source>
        <dbReference type="Google" id="ProtNLM"/>
    </source>
</evidence>
<comment type="caution">
    <text evidence="1">The sequence shown here is derived from an EMBL/GenBank/DDBJ whole genome shotgun (WGS) entry which is preliminary data.</text>
</comment>
<reference evidence="1" key="1">
    <citation type="submission" date="2022-07" db="EMBL/GenBank/DDBJ databases">
        <title>Genome Sequence of Physisporinus lineatus.</title>
        <authorList>
            <person name="Buettner E."/>
        </authorList>
    </citation>
    <scope>NUCLEOTIDE SEQUENCE</scope>
    <source>
        <strain evidence="1">VT162</strain>
    </source>
</reference>
<gene>
    <name evidence="1" type="ORF">NLI96_g7768</name>
</gene>
<dbReference type="AlphaFoldDB" id="A0AAD5V068"/>
<keyword evidence="2" id="KW-1185">Reference proteome</keyword>
<dbReference type="Proteomes" id="UP001212997">
    <property type="component" value="Unassembled WGS sequence"/>
</dbReference>
<protein>
    <recommendedName>
        <fullName evidence="3">F-box domain-containing protein</fullName>
    </recommendedName>
</protein>
<evidence type="ECO:0000313" key="1">
    <source>
        <dbReference type="EMBL" id="KAJ3481273.1"/>
    </source>
</evidence>
<dbReference type="EMBL" id="JANAWD010000330">
    <property type="protein sequence ID" value="KAJ3481273.1"/>
    <property type="molecule type" value="Genomic_DNA"/>
</dbReference>
<sequence>MSDLTGSNSWSDALETWHWSCREGCTRGLVRDWTLSSVLYNELHGLAFTFHVGSDHPQNIPLGFEYLIETYISLPVPRTLELPTILSEVFKQSQEYIWRFTNAKKVKLAFITSESYYATSWRSARDNKKRTLQEEHAAIIAIIEDFMRSQTDVDLDFTIDGLPPKESHLLISGVKTKQLLWPTHVQIPWNIQCHILESIPPYVPDENDDFSTSIYDHLYPISTIYSQAEACSTLQRCSLVCRQWASVSQQLIFRWIRLASHQQMDKLYTILSASGFQSSHLVRRLSIIRHPYEKIGEVIPRIIGMHAIMDILGRELDNYHCVTWRWRYGKGRIGLPGRDWTLSCVTPGKNFCLDFRFHTRSDQPQDILLGCEHLMELSIPHVVGHPWDLRVSLLQRLQGLQELLRGFINLKKIGLALTTQKWRPYGQLWGLQVEDEKQRLQKQYTAIIAIAEVFILSQSSFDMDFTVDGLTLEELHRLISSIPTNELLWPVHTPIPWNIQRHIIESVPFFVPTDGANNVLAFADLTHSRVGNFKPISTIRDQTEACRTLRTCSLVCRQWASVSRKLIFRWICLSNHQQTDKLHSLLRDSQSSHLSQLVRRLSIVYRSPYTRIGEAIPRIIGMGLSRLECLDLCAGEETGALDFPTFPFHPSLRAQLSQLNQVRILHLHNFRFSHLAEFRRFVCAFAGIRHLIAIFVDFGRDELGDYRPIHRSKEWQMPAKISWWLMSWDPWWNENRKAHGDFDAVSAFWLANIPNSRRAIKPEAPCSSACPTLTPDVANAITHTAFHYSTDGEYDPLITWYWRREKGSGGGMRKDWTLSCISSYEHQDHYFRFRMRSDNPPDTPLGFEHLIEPCISHLVTEPRELLVSLHQKLRASHEQFGGFPNVERVKLTLLTQDSAIQSVPWRLQPEKTKRMLQERYTPIIPIVEEFGRSQTDFQLDINIDGFPPEELRLLISDRQTTESSDDRSMATIL</sequence>
<organism evidence="1 2">
    <name type="scientific">Meripilus lineatus</name>
    <dbReference type="NCBI Taxonomy" id="2056292"/>
    <lineage>
        <taxon>Eukaryota</taxon>
        <taxon>Fungi</taxon>
        <taxon>Dikarya</taxon>
        <taxon>Basidiomycota</taxon>
        <taxon>Agaricomycotina</taxon>
        <taxon>Agaricomycetes</taxon>
        <taxon>Polyporales</taxon>
        <taxon>Meripilaceae</taxon>
        <taxon>Meripilus</taxon>
    </lineage>
</organism>
<evidence type="ECO:0000313" key="2">
    <source>
        <dbReference type="Proteomes" id="UP001212997"/>
    </source>
</evidence>